<dbReference type="PANTHER" id="PTHR43439:SF2">
    <property type="entry name" value="ENZYME, PUTATIVE (JCVI)-RELATED"/>
    <property type="match status" value="1"/>
</dbReference>
<keyword evidence="1" id="KW-0596">Phosphopantetheine</keyword>
<protein>
    <recommendedName>
        <fullName evidence="3">Thioester reductase (TE) domain-containing protein</fullName>
    </recommendedName>
</protein>
<dbReference type="Gene3D" id="3.40.50.720">
    <property type="entry name" value="NAD(P)-binding Rossmann-like Domain"/>
    <property type="match status" value="1"/>
</dbReference>
<dbReference type="InterPro" id="IPR051414">
    <property type="entry name" value="Adenylate-forming_Reductase"/>
</dbReference>
<evidence type="ECO:0000313" key="4">
    <source>
        <dbReference type="EMBL" id="OKL57117.1"/>
    </source>
</evidence>
<dbReference type="GeneID" id="31007257"/>
<dbReference type="Proteomes" id="UP000214365">
    <property type="component" value="Unassembled WGS sequence"/>
</dbReference>
<comment type="caution">
    <text evidence="4">The sequence shown here is derived from an EMBL/GenBank/DDBJ whole genome shotgun (WGS) entry which is preliminary data.</text>
</comment>
<sequence length="256" mass="28244">MNLEQSYITESITTDMSAPPSVGYSESKYIAERLLAHAASKHNLEVKILRLGIIAGAFRSNGRWNSADWIPALILGSKVLGVLPESLSGNEIESEDIIDWVPIDVAADAIAELSLGDFTDPNHSVNVFHILNPHQTTWKALLPSITASLQNSAHRSIQVVSPAEWILHLRNSASTLLSSNKDVPDEATISAIRENPALKLIAFFDAQFGANGEGHVTRKWEYTRAEQASRNLRSAPAINETVMARWIEQWIESQLK</sequence>
<keyword evidence="5" id="KW-1185">Reference proteome</keyword>
<gene>
    <name evidence="4" type="ORF">UA08_07501</name>
</gene>
<dbReference type="RefSeq" id="XP_020117238.1">
    <property type="nucleotide sequence ID" value="XM_020262401.1"/>
</dbReference>
<evidence type="ECO:0000313" key="5">
    <source>
        <dbReference type="Proteomes" id="UP000214365"/>
    </source>
</evidence>
<keyword evidence="2" id="KW-0597">Phosphoprotein</keyword>
<evidence type="ECO:0000259" key="3">
    <source>
        <dbReference type="Pfam" id="PF07993"/>
    </source>
</evidence>
<dbReference type="Pfam" id="PF07993">
    <property type="entry name" value="NAD_binding_4"/>
    <property type="match status" value="1"/>
</dbReference>
<evidence type="ECO:0000256" key="2">
    <source>
        <dbReference type="ARBA" id="ARBA00022553"/>
    </source>
</evidence>
<dbReference type="InterPro" id="IPR036291">
    <property type="entry name" value="NAD(P)-bd_dom_sf"/>
</dbReference>
<dbReference type="STRING" id="1441469.A0A225AUH1"/>
<evidence type="ECO:0000256" key="1">
    <source>
        <dbReference type="ARBA" id="ARBA00022450"/>
    </source>
</evidence>
<name>A0A225AUH1_TALAT</name>
<proteinExistence type="predicted"/>
<reference evidence="4 5" key="1">
    <citation type="submission" date="2015-06" db="EMBL/GenBank/DDBJ databases">
        <title>Talaromyces atroroseus IBT 11181 draft genome.</title>
        <authorList>
            <person name="Rasmussen K.B."/>
            <person name="Rasmussen S."/>
            <person name="Petersen B."/>
            <person name="Sicheritz-Ponten T."/>
            <person name="Mortensen U.H."/>
            <person name="Thrane U."/>
        </authorList>
    </citation>
    <scope>NUCLEOTIDE SEQUENCE [LARGE SCALE GENOMIC DNA]</scope>
    <source>
        <strain evidence="4 5">IBT 11181</strain>
    </source>
</reference>
<dbReference type="OrthoDB" id="4497474at2759"/>
<feature type="domain" description="Thioester reductase (TE)" evidence="3">
    <location>
        <begin position="9"/>
        <end position="110"/>
    </location>
</feature>
<organism evidence="4 5">
    <name type="scientific">Talaromyces atroroseus</name>
    <dbReference type="NCBI Taxonomy" id="1441469"/>
    <lineage>
        <taxon>Eukaryota</taxon>
        <taxon>Fungi</taxon>
        <taxon>Dikarya</taxon>
        <taxon>Ascomycota</taxon>
        <taxon>Pezizomycotina</taxon>
        <taxon>Eurotiomycetes</taxon>
        <taxon>Eurotiomycetidae</taxon>
        <taxon>Eurotiales</taxon>
        <taxon>Trichocomaceae</taxon>
        <taxon>Talaromyces</taxon>
        <taxon>Talaromyces sect. Trachyspermi</taxon>
    </lineage>
</organism>
<dbReference type="EMBL" id="LFMY01000012">
    <property type="protein sequence ID" value="OKL57117.1"/>
    <property type="molecule type" value="Genomic_DNA"/>
</dbReference>
<accession>A0A225AUH1</accession>
<dbReference type="AlphaFoldDB" id="A0A225AUH1"/>
<dbReference type="InterPro" id="IPR013120">
    <property type="entry name" value="FAR_NAD-bd"/>
</dbReference>
<dbReference type="SUPFAM" id="SSF51735">
    <property type="entry name" value="NAD(P)-binding Rossmann-fold domains"/>
    <property type="match status" value="1"/>
</dbReference>
<dbReference type="PANTHER" id="PTHR43439">
    <property type="entry name" value="PHENYLACETATE-COENZYME A LIGASE"/>
    <property type="match status" value="1"/>
</dbReference>